<feature type="transmembrane region" description="Helical" evidence="2">
    <location>
        <begin position="132"/>
        <end position="153"/>
    </location>
</feature>
<dbReference type="Proteomes" id="UP000799440">
    <property type="component" value="Unassembled WGS sequence"/>
</dbReference>
<proteinExistence type="predicted"/>
<dbReference type="EMBL" id="MU006583">
    <property type="protein sequence ID" value="KAF2745372.1"/>
    <property type="molecule type" value="Genomic_DNA"/>
</dbReference>
<evidence type="ECO:0000256" key="2">
    <source>
        <dbReference type="SAM" id="Phobius"/>
    </source>
</evidence>
<accession>A0A6A6V432</accession>
<feature type="transmembrane region" description="Helical" evidence="2">
    <location>
        <begin position="22"/>
        <end position="41"/>
    </location>
</feature>
<keyword evidence="2" id="KW-0472">Membrane</keyword>
<keyword evidence="2" id="KW-1133">Transmembrane helix</keyword>
<protein>
    <submittedName>
        <fullName evidence="3">Uncharacterized protein</fullName>
    </submittedName>
</protein>
<keyword evidence="4" id="KW-1185">Reference proteome</keyword>
<dbReference type="InterPro" id="IPR036259">
    <property type="entry name" value="MFS_trans_sf"/>
</dbReference>
<feature type="compositionally biased region" description="Basic and acidic residues" evidence="1">
    <location>
        <begin position="47"/>
        <end position="66"/>
    </location>
</feature>
<keyword evidence="2" id="KW-0812">Transmembrane</keyword>
<gene>
    <name evidence="3" type="ORF">M011DRAFT_469757</name>
</gene>
<evidence type="ECO:0000313" key="4">
    <source>
        <dbReference type="Proteomes" id="UP000799440"/>
    </source>
</evidence>
<feature type="transmembrane region" description="Helical" evidence="2">
    <location>
        <begin position="165"/>
        <end position="186"/>
    </location>
</feature>
<name>A0A6A6V432_9PLEO</name>
<dbReference type="SUPFAM" id="SSF103473">
    <property type="entry name" value="MFS general substrate transporter"/>
    <property type="match status" value="1"/>
</dbReference>
<dbReference type="AlphaFoldDB" id="A0A6A6V432"/>
<feature type="region of interest" description="Disordered" evidence="1">
    <location>
        <begin position="45"/>
        <end position="66"/>
    </location>
</feature>
<sequence length="303" mass="32960">MPLIAPRVATKVGRTHVFLPGWLPLCGLALILLIAFAGLGVRGRQNSGHDEPAQDPDKKNADEKETRIEQQNDINIDISSPLSAIPLPVLRSQPEFFCLTIALAKSMLYRIIPQVYSSAHEKPGAPDSVDAQTVTAGIALRVILFTLFTTSILPKFTGKRTHPVVDLTVIRLTFAVLAFLSSTVWLLQSGFLGTQLAPDLTLLPSILLGILRSLDPALSTVFALTAAKWFNYSYPRVFAIMAFVDEVGDTLAFNVWNGFQEKSVGEARGAEVGGRGVMMLAVCMIFLSDSARENEWNCSAGVF</sequence>
<evidence type="ECO:0000313" key="3">
    <source>
        <dbReference type="EMBL" id="KAF2745372.1"/>
    </source>
</evidence>
<reference evidence="3" key="1">
    <citation type="journal article" date="2020" name="Stud. Mycol.">
        <title>101 Dothideomycetes genomes: a test case for predicting lifestyles and emergence of pathogens.</title>
        <authorList>
            <person name="Haridas S."/>
            <person name="Albert R."/>
            <person name="Binder M."/>
            <person name="Bloem J."/>
            <person name="Labutti K."/>
            <person name="Salamov A."/>
            <person name="Andreopoulos B."/>
            <person name="Baker S."/>
            <person name="Barry K."/>
            <person name="Bills G."/>
            <person name="Bluhm B."/>
            <person name="Cannon C."/>
            <person name="Castanera R."/>
            <person name="Culley D."/>
            <person name="Daum C."/>
            <person name="Ezra D."/>
            <person name="Gonzalez J."/>
            <person name="Henrissat B."/>
            <person name="Kuo A."/>
            <person name="Liang C."/>
            <person name="Lipzen A."/>
            <person name="Lutzoni F."/>
            <person name="Magnuson J."/>
            <person name="Mondo S."/>
            <person name="Nolan M."/>
            <person name="Ohm R."/>
            <person name="Pangilinan J."/>
            <person name="Park H.-J."/>
            <person name="Ramirez L."/>
            <person name="Alfaro M."/>
            <person name="Sun H."/>
            <person name="Tritt A."/>
            <person name="Yoshinaga Y."/>
            <person name="Zwiers L.-H."/>
            <person name="Turgeon B."/>
            <person name="Goodwin S."/>
            <person name="Spatafora J."/>
            <person name="Crous P."/>
            <person name="Grigoriev I."/>
        </authorList>
    </citation>
    <scope>NUCLEOTIDE SEQUENCE</scope>
    <source>
        <strain evidence="3">CBS 119925</strain>
    </source>
</reference>
<evidence type="ECO:0000256" key="1">
    <source>
        <dbReference type="SAM" id="MobiDB-lite"/>
    </source>
</evidence>
<organism evidence="3 4">
    <name type="scientific">Sporormia fimetaria CBS 119925</name>
    <dbReference type="NCBI Taxonomy" id="1340428"/>
    <lineage>
        <taxon>Eukaryota</taxon>
        <taxon>Fungi</taxon>
        <taxon>Dikarya</taxon>
        <taxon>Ascomycota</taxon>
        <taxon>Pezizomycotina</taxon>
        <taxon>Dothideomycetes</taxon>
        <taxon>Pleosporomycetidae</taxon>
        <taxon>Pleosporales</taxon>
        <taxon>Sporormiaceae</taxon>
        <taxon>Sporormia</taxon>
    </lineage>
</organism>